<keyword evidence="1" id="KW-1133">Transmembrane helix</keyword>
<keyword evidence="1" id="KW-0812">Transmembrane</keyword>
<sequence length="530" mass="57520">MSDSQTPPVLDGLSQLEKAVIDAARRGTWAQPDTELEAEQLASTEDLGLQVRAELIRELLTGRRGELDPRGVLIRGVRVLGLLDLDNVNAVTGLALDGCALPDGLTCRQAQLHHVDMRYSMLSALNAHGARIDSDLILSDAHITCTSEDGALRLLGAHIGGQLGLDRITITNTTGSALHADGVRVDSDLFLDDAHITCTSEDGALRLPGAHIGGQVGLDRITITNTTGPALHADRARIDSSLFLRDAHITCTSEDGTIRLLGAHIGSQADLARTQLTNESGPLMKLMETHVSGPLFLPATLVCPRSRLEIGDRLCPDSTRRMVVGGLVFSQLGDISWRQWLHLLVHHTPEYRPQPYQQLAAVERSAGHDNNARFILITQQDDLRRRVPDAFGGPVARWRHWLWGWLGRYGYRAQRLVTALLIVLTLAGATGYTAGEITTRPDHHTAERVQPPTTPATAPGIPCSTAELIGLGIDRGLPLGATGLRARCDLDTTTRWGQAFTYLLWTLQALLWALATLTIAAYTGLIRKTT</sequence>
<dbReference type="OrthoDB" id="5194370at2"/>
<protein>
    <recommendedName>
        <fullName evidence="4">Oxidoreductase</fullName>
    </recommendedName>
</protein>
<dbReference type="AlphaFoldDB" id="A0A1H0QQ70"/>
<keyword evidence="1" id="KW-0472">Membrane</keyword>
<keyword evidence="3" id="KW-1185">Reference proteome</keyword>
<proteinExistence type="predicted"/>
<evidence type="ECO:0008006" key="4">
    <source>
        <dbReference type="Google" id="ProtNLM"/>
    </source>
</evidence>
<dbReference type="RefSeq" id="WP_133794902.1">
    <property type="nucleotide sequence ID" value="NZ_FNDV01000004.1"/>
</dbReference>
<organism evidence="2 3">
    <name type="scientific">Actinokineospora alba</name>
    <dbReference type="NCBI Taxonomy" id="504798"/>
    <lineage>
        <taxon>Bacteria</taxon>
        <taxon>Bacillati</taxon>
        <taxon>Actinomycetota</taxon>
        <taxon>Actinomycetes</taxon>
        <taxon>Pseudonocardiales</taxon>
        <taxon>Pseudonocardiaceae</taxon>
        <taxon>Actinokineospora</taxon>
    </lineage>
</organism>
<dbReference type="EMBL" id="FNJB01000007">
    <property type="protein sequence ID" value="SDP18828.1"/>
    <property type="molecule type" value="Genomic_DNA"/>
</dbReference>
<reference evidence="3" key="1">
    <citation type="submission" date="2016-10" db="EMBL/GenBank/DDBJ databases">
        <authorList>
            <person name="Varghese N."/>
            <person name="Submissions S."/>
        </authorList>
    </citation>
    <scope>NUCLEOTIDE SEQUENCE [LARGE SCALE GENOMIC DNA]</scope>
    <source>
        <strain evidence="3">IBRC-M 10655</strain>
    </source>
</reference>
<evidence type="ECO:0000313" key="2">
    <source>
        <dbReference type="EMBL" id="SDP18828.1"/>
    </source>
</evidence>
<evidence type="ECO:0000256" key="1">
    <source>
        <dbReference type="SAM" id="Phobius"/>
    </source>
</evidence>
<feature type="transmembrane region" description="Helical" evidence="1">
    <location>
        <begin position="502"/>
        <end position="525"/>
    </location>
</feature>
<dbReference type="Proteomes" id="UP000199651">
    <property type="component" value="Unassembled WGS sequence"/>
</dbReference>
<dbReference type="STRING" id="504798.SAMN05421871_10469"/>
<accession>A0A1H0QQ70</accession>
<gene>
    <name evidence="2" type="ORF">SAMN05192558_10770</name>
</gene>
<name>A0A1H0QQ70_9PSEU</name>
<evidence type="ECO:0000313" key="3">
    <source>
        <dbReference type="Proteomes" id="UP000199651"/>
    </source>
</evidence>